<evidence type="ECO:0000256" key="2">
    <source>
        <dbReference type="SAM" id="SignalP"/>
    </source>
</evidence>
<evidence type="ECO:0000313" key="3">
    <source>
        <dbReference type="EMBL" id="PAV28428.1"/>
    </source>
</evidence>
<dbReference type="OrthoDB" id="2939930at2"/>
<feature type="region of interest" description="Disordered" evidence="1">
    <location>
        <begin position="20"/>
        <end position="103"/>
    </location>
</feature>
<keyword evidence="4" id="KW-1185">Reference proteome</keyword>
<feature type="compositionally biased region" description="Basic and acidic residues" evidence="1">
    <location>
        <begin position="87"/>
        <end position="103"/>
    </location>
</feature>
<sequence length="103" mass="11772">MKSIWKPLLMTTVLSAGFLAGCNMNDGESDNDNNDTNENEMNAPEDVNDQPTKKYDDETNTKEIDEDNIRDKKTGRHEEDPQETDMELQKGSDREFDKDRGAE</sequence>
<feature type="compositionally biased region" description="Basic and acidic residues" evidence="1">
    <location>
        <begin position="51"/>
        <end position="79"/>
    </location>
</feature>
<proteinExistence type="predicted"/>
<feature type="compositionally biased region" description="Acidic residues" evidence="1">
    <location>
        <begin position="27"/>
        <end position="38"/>
    </location>
</feature>
<feature type="signal peptide" evidence="2">
    <location>
        <begin position="1"/>
        <end position="20"/>
    </location>
</feature>
<organism evidence="3 4">
    <name type="scientific">Virgibacillus profundi</name>
    <dbReference type="NCBI Taxonomy" id="2024555"/>
    <lineage>
        <taxon>Bacteria</taxon>
        <taxon>Bacillati</taxon>
        <taxon>Bacillota</taxon>
        <taxon>Bacilli</taxon>
        <taxon>Bacillales</taxon>
        <taxon>Bacillaceae</taxon>
        <taxon>Virgibacillus</taxon>
    </lineage>
</organism>
<dbReference type="EMBL" id="NPOA01000012">
    <property type="protein sequence ID" value="PAV28428.1"/>
    <property type="molecule type" value="Genomic_DNA"/>
</dbReference>
<evidence type="ECO:0008006" key="5">
    <source>
        <dbReference type="Google" id="ProtNLM"/>
    </source>
</evidence>
<dbReference type="Proteomes" id="UP000218887">
    <property type="component" value="Unassembled WGS sequence"/>
</dbReference>
<dbReference type="PROSITE" id="PS51257">
    <property type="entry name" value="PROKAR_LIPOPROTEIN"/>
    <property type="match status" value="1"/>
</dbReference>
<comment type="caution">
    <text evidence="3">The sequence shown here is derived from an EMBL/GenBank/DDBJ whole genome shotgun (WGS) entry which is preliminary data.</text>
</comment>
<reference evidence="3 4" key="1">
    <citation type="submission" date="2017-08" db="EMBL/GenBank/DDBJ databases">
        <title>Virgibacillus indicus sp. nov. and Virgibacillus profoundi sp. nov, two moderately halophilic bacteria isolated from marine sediment by using the Microfluidic Streak Plate.</title>
        <authorList>
            <person name="Xu B."/>
            <person name="Hu B."/>
            <person name="Wang J."/>
            <person name="Zhu Y."/>
            <person name="Huang L."/>
            <person name="Du W."/>
            <person name="Huang Y."/>
        </authorList>
    </citation>
    <scope>NUCLEOTIDE SEQUENCE [LARGE SCALE GENOMIC DNA]</scope>
    <source>
        <strain evidence="3 4">IO3-P3-H5</strain>
    </source>
</reference>
<gene>
    <name evidence="3" type="ORF">CIL05_15925</name>
</gene>
<feature type="chain" id="PRO_5039609982" description="Lipoprotein" evidence="2">
    <location>
        <begin position="21"/>
        <end position="103"/>
    </location>
</feature>
<evidence type="ECO:0000313" key="4">
    <source>
        <dbReference type="Proteomes" id="UP000218887"/>
    </source>
</evidence>
<keyword evidence="2" id="KW-0732">Signal</keyword>
<name>A0A2A2IAL6_9BACI</name>
<protein>
    <recommendedName>
        <fullName evidence="5">Lipoprotein</fullName>
    </recommendedName>
</protein>
<accession>A0A2A2IAL6</accession>
<evidence type="ECO:0000256" key="1">
    <source>
        <dbReference type="SAM" id="MobiDB-lite"/>
    </source>
</evidence>
<dbReference type="AlphaFoldDB" id="A0A2A2IAL6"/>
<dbReference type="RefSeq" id="WP_095656543.1">
    <property type="nucleotide sequence ID" value="NZ_NPOA01000012.1"/>
</dbReference>